<dbReference type="OrthoDB" id="5413327at2"/>
<dbReference type="Proteomes" id="UP000289260">
    <property type="component" value="Chromosome"/>
</dbReference>
<dbReference type="EMBL" id="CP035806">
    <property type="protein sequence ID" value="QBE48646.1"/>
    <property type="molecule type" value="Genomic_DNA"/>
</dbReference>
<dbReference type="AlphaFoldDB" id="A0A4P6KE34"/>
<gene>
    <name evidence="1" type="ORF">EVS81_07220</name>
</gene>
<evidence type="ECO:0008006" key="3">
    <source>
        <dbReference type="Google" id="ProtNLM"/>
    </source>
</evidence>
<organism evidence="1 2">
    <name type="scientific">Leucobacter triazinivorans</name>
    <dbReference type="NCBI Taxonomy" id="1784719"/>
    <lineage>
        <taxon>Bacteria</taxon>
        <taxon>Bacillati</taxon>
        <taxon>Actinomycetota</taxon>
        <taxon>Actinomycetes</taxon>
        <taxon>Micrococcales</taxon>
        <taxon>Microbacteriaceae</taxon>
        <taxon>Leucobacter</taxon>
    </lineage>
</organism>
<dbReference type="RefSeq" id="WP_130109781.1">
    <property type="nucleotide sequence ID" value="NZ_CP035806.1"/>
</dbReference>
<accession>A0A4P6KE34</accession>
<evidence type="ECO:0000313" key="2">
    <source>
        <dbReference type="Proteomes" id="UP000289260"/>
    </source>
</evidence>
<protein>
    <recommendedName>
        <fullName evidence="3">7-cyano-7-deazaguanine synthase</fullName>
    </recommendedName>
</protein>
<keyword evidence="2" id="KW-1185">Reference proteome</keyword>
<sequence>MVSIRTDVNTDQYTARMVVEGLPQPPSGEGLLPWRNVLEWTSNYPLDQSGRAWVQAMTPILMRAKETGVFADPQDAEALYNAELAEKMMHKWWKWMKDVRLSARTVEPVYPAGRGVGCFFSGGVDSFYSTLTNFDKITHLIFVKSGFDIFPANKELSEKTYAAMQLAAEAYGKPLITVETNVREVSSRFVRWGQRYHGAALATVGQLLAHHLEEVIIPSSYQQAEIEPWGSHPSLDHLWSSSYLRVRHDSVRPNRSEKVEAISSDPVAMQHLRVCWRNPNSEYNCGKCEKCVRTMISLYAFGALERCATFEDQIDREILRELDVRFGHLPYAIGNVELLREQRGEDDEIYRLLSERVAAAQAAKL</sequence>
<evidence type="ECO:0000313" key="1">
    <source>
        <dbReference type="EMBL" id="QBE48646.1"/>
    </source>
</evidence>
<dbReference type="KEGG" id="ltr:EVS81_07220"/>
<proteinExistence type="predicted"/>
<reference evidence="1 2" key="1">
    <citation type="submission" date="2019-02" db="EMBL/GenBank/DDBJ databases">
        <authorList>
            <person name="Sun L."/>
            <person name="Pan D."/>
            <person name="Wu X."/>
        </authorList>
    </citation>
    <scope>NUCLEOTIDE SEQUENCE [LARGE SCALE GENOMIC DNA]</scope>
    <source>
        <strain evidence="1 2">JW-1</strain>
    </source>
</reference>
<name>A0A4P6KE34_9MICO</name>